<dbReference type="AlphaFoldDB" id="A0A161X499"/>
<dbReference type="EMBL" id="LWAE01000015">
    <property type="protein sequence ID" value="KZL88686.1"/>
    <property type="molecule type" value="Genomic_DNA"/>
</dbReference>
<accession>A0A161X499</accession>
<evidence type="ECO:0000313" key="1">
    <source>
        <dbReference type="EMBL" id="KZL88686.1"/>
    </source>
</evidence>
<name>A0A161X499_9CLOT</name>
<reference evidence="1 2" key="1">
    <citation type="submission" date="2016-04" db="EMBL/GenBank/DDBJ databases">
        <title>Genome sequence of Clostridium magnum DSM 2767.</title>
        <authorList>
            <person name="Poehlein A."/>
            <person name="Uhlig R."/>
            <person name="Fischer R."/>
            <person name="Bahl H."/>
            <person name="Daniel R."/>
        </authorList>
    </citation>
    <scope>NUCLEOTIDE SEQUENCE [LARGE SCALE GENOMIC DNA]</scope>
    <source>
        <strain evidence="1 2">DSM 2767</strain>
    </source>
</reference>
<evidence type="ECO:0000313" key="2">
    <source>
        <dbReference type="Proteomes" id="UP000076603"/>
    </source>
</evidence>
<dbReference type="STRING" id="1121326.CLMAG_59750"/>
<protein>
    <submittedName>
        <fullName evidence="1">Uncharacterized protein</fullName>
    </submittedName>
</protein>
<organism evidence="1 2">
    <name type="scientific">Clostridium magnum DSM 2767</name>
    <dbReference type="NCBI Taxonomy" id="1121326"/>
    <lineage>
        <taxon>Bacteria</taxon>
        <taxon>Bacillati</taxon>
        <taxon>Bacillota</taxon>
        <taxon>Clostridia</taxon>
        <taxon>Eubacteriales</taxon>
        <taxon>Clostridiaceae</taxon>
        <taxon>Clostridium</taxon>
    </lineage>
</organism>
<dbReference type="OrthoDB" id="9800814at2"/>
<dbReference type="PATRIC" id="fig|1121326.3.peg.6041"/>
<proteinExistence type="predicted"/>
<dbReference type="Proteomes" id="UP000076603">
    <property type="component" value="Unassembled WGS sequence"/>
</dbReference>
<sequence>MKVVVSNIPKDKFSKLQTEILRVLINNGFENVDTLTIEDGLSCEFLGHELEIKIDKSRRPAVTSSSACG</sequence>
<comment type="caution">
    <text evidence="1">The sequence shown here is derived from an EMBL/GenBank/DDBJ whole genome shotgun (WGS) entry which is preliminary data.</text>
</comment>
<dbReference type="RefSeq" id="WP_066630698.1">
    <property type="nucleotide sequence ID" value="NZ_FQXL01000084.1"/>
</dbReference>
<keyword evidence="2" id="KW-1185">Reference proteome</keyword>
<gene>
    <name evidence="1" type="ORF">CLMAG_59750</name>
</gene>